<feature type="domain" description="Oxidoreductase-like" evidence="2">
    <location>
        <begin position="109"/>
        <end position="153"/>
    </location>
</feature>
<dbReference type="InterPro" id="IPR039251">
    <property type="entry name" value="OXLD1"/>
</dbReference>
<evidence type="ECO:0000313" key="4">
    <source>
        <dbReference type="Proteomes" id="UP000321518"/>
    </source>
</evidence>
<proteinExistence type="predicted"/>
<dbReference type="InterPro" id="IPR019180">
    <property type="entry name" value="Oxidoreductase-like_N"/>
</dbReference>
<feature type="compositionally biased region" description="Basic and acidic residues" evidence="1">
    <location>
        <begin position="195"/>
        <end position="210"/>
    </location>
</feature>
<organism evidence="3 4">
    <name type="scientific">Rhodotorula toruloides</name>
    <name type="common">Yeast</name>
    <name type="synonym">Rhodosporidium toruloides</name>
    <dbReference type="NCBI Taxonomy" id="5286"/>
    <lineage>
        <taxon>Eukaryota</taxon>
        <taxon>Fungi</taxon>
        <taxon>Dikarya</taxon>
        <taxon>Basidiomycota</taxon>
        <taxon>Pucciniomycotina</taxon>
        <taxon>Microbotryomycetes</taxon>
        <taxon>Sporidiobolales</taxon>
        <taxon>Sporidiobolaceae</taxon>
        <taxon>Rhodotorula</taxon>
    </lineage>
</organism>
<gene>
    <name evidence="3" type="ORF">Rt10032_c28g6854</name>
</gene>
<dbReference type="AlphaFoldDB" id="A0A511KR30"/>
<evidence type="ECO:0000256" key="1">
    <source>
        <dbReference type="SAM" id="MobiDB-lite"/>
    </source>
</evidence>
<protein>
    <submittedName>
        <fullName evidence="3">Oxidoreductase-like domain containing protein</fullName>
    </submittedName>
</protein>
<dbReference type="Proteomes" id="UP000321518">
    <property type="component" value="Unassembled WGS sequence"/>
</dbReference>
<dbReference type="PANTHER" id="PTHR21193:SF3">
    <property type="entry name" value="OXIDOREDUCTASE-LIKE DOMAIN-CONTAINING PROTEIN 1"/>
    <property type="match status" value="1"/>
</dbReference>
<dbReference type="OrthoDB" id="10064411at2759"/>
<sequence length="233" mass="25674">MTPRATYLRLSPLTNRWTRTTRPFNLAQRTRPPPAPPDVKERFETLAADLTPVPGVQVPQVEGGAREGVPRAGMALEVESPAMSAEAGPGENVKDGTVARGAAKGKEWMGVEIPLKPEAPKEGECCMSGCAVCVYDLYLSDLEHFQHSLSSARKAIMARLDTTLSAEEKETRMREWPDEFGDRPGEGVVGEEGGVDAKREAEKELERERKTLDPTVRAFLEMEARLKAKSKDR</sequence>
<name>A0A511KR30_RHOTO</name>
<dbReference type="PANTHER" id="PTHR21193">
    <property type="entry name" value="OXIDOREDUCTASE-LIKE DOMAIN-CONTAINING PROTEIN 1"/>
    <property type="match status" value="1"/>
</dbReference>
<accession>A0A511KR30</accession>
<dbReference type="GO" id="GO:0005739">
    <property type="term" value="C:mitochondrion"/>
    <property type="evidence" value="ECO:0007669"/>
    <property type="project" value="TreeGrafter"/>
</dbReference>
<feature type="compositionally biased region" description="Basic and acidic residues" evidence="1">
    <location>
        <begin position="168"/>
        <end position="185"/>
    </location>
</feature>
<feature type="region of interest" description="Disordered" evidence="1">
    <location>
        <begin position="168"/>
        <end position="210"/>
    </location>
</feature>
<comment type="caution">
    <text evidence="3">The sequence shown here is derived from an EMBL/GenBank/DDBJ whole genome shotgun (WGS) entry which is preliminary data.</text>
</comment>
<reference evidence="3 4" key="1">
    <citation type="submission" date="2019-07" db="EMBL/GenBank/DDBJ databases">
        <title>Rhodotorula toruloides NBRC10032 genome sequencing.</title>
        <authorList>
            <person name="Shida Y."/>
            <person name="Takaku H."/>
            <person name="Ogasawara W."/>
            <person name="Mori K."/>
        </authorList>
    </citation>
    <scope>NUCLEOTIDE SEQUENCE [LARGE SCALE GENOMIC DNA]</scope>
    <source>
        <strain evidence="3 4">NBRC10032</strain>
    </source>
</reference>
<dbReference type="Pfam" id="PF09791">
    <property type="entry name" value="Oxidored-like"/>
    <property type="match status" value="1"/>
</dbReference>
<dbReference type="EMBL" id="BJWK01000028">
    <property type="protein sequence ID" value="GEM12837.1"/>
    <property type="molecule type" value="Genomic_DNA"/>
</dbReference>
<evidence type="ECO:0000313" key="3">
    <source>
        <dbReference type="EMBL" id="GEM12837.1"/>
    </source>
</evidence>
<evidence type="ECO:0000259" key="2">
    <source>
        <dbReference type="Pfam" id="PF09791"/>
    </source>
</evidence>